<dbReference type="RefSeq" id="WP_089672419.1">
    <property type="nucleotide sequence ID" value="NZ_CP024845.1"/>
</dbReference>
<dbReference type="KEGG" id="hae:halTADL_2316"/>
<evidence type="ECO:0000256" key="1">
    <source>
        <dbReference type="SAM" id="MobiDB-lite"/>
    </source>
</evidence>
<feature type="region of interest" description="Disordered" evidence="1">
    <location>
        <begin position="405"/>
        <end position="424"/>
    </location>
</feature>
<name>A0A1H6U6U6_9EURY</name>
<dbReference type="InterPro" id="IPR015943">
    <property type="entry name" value="WD40/YVTN_repeat-like_dom_sf"/>
</dbReference>
<feature type="compositionally biased region" description="Basic and acidic residues" evidence="1">
    <location>
        <begin position="413"/>
        <end position="424"/>
    </location>
</feature>
<dbReference type="STRING" id="1073996.SAMN05444271_11065"/>
<proteinExistence type="predicted"/>
<organism evidence="2 3">
    <name type="scientific">Halohasta litchfieldiae</name>
    <dbReference type="NCBI Taxonomy" id="1073996"/>
    <lineage>
        <taxon>Archaea</taxon>
        <taxon>Methanobacteriati</taxon>
        <taxon>Methanobacteriota</taxon>
        <taxon>Stenosarchaea group</taxon>
        <taxon>Halobacteria</taxon>
        <taxon>Halobacteriales</taxon>
        <taxon>Haloferacaceae</taxon>
        <taxon>Halohasta</taxon>
    </lineage>
</organism>
<dbReference type="EMBL" id="FNYR01000010">
    <property type="protein sequence ID" value="SEI88021.1"/>
    <property type="molecule type" value="Genomic_DNA"/>
</dbReference>
<accession>A0A2H4Q3X8</accession>
<reference evidence="2 3" key="1">
    <citation type="submission" date="2016-10" db="EMBL/GenBank/DDBJ databases">
        <authorList>
            <person name="de Groot N.N."/>
        </authorList>
    </citation>
    <scope>NUCLEOTIDE SEQUENCE [LARGE SCALE GENOMIC DNA]</scope>
    <source>
        <strain evidence="2 3">DSM 22187</strain>
    </source>
</reference>
<dbReference type="InterPro" id="IPR013211">
    <property type="entry name" value="LVIVD"/>
</dbReference>
<accession>A0A1H6U6U6</accession>
<dbReference type="Pfam" id="PF08309">
    <property type="entry name" value="LVIVD"/>
    <property type="match status" value="4"/>
</dbReference>
<dbReference type="GeneID" id="35003095"/>
<dbReference type="SUPFAM" id="SSF75011">
    <property type="entry name" value="3-carboxy-cis,cis-mucoante lactonizing enzyme"/>
    <property type="match status" value="1"/>
</dbReference>
<evidence type="ECO:0000313" key="2">
    <source>
        <dbReference type="EMBL" id="SEI88021.1"/>
    </source>
</evidence>
<dbReference type="AlphaFoldDB" id="A0A1H6U6U6"/>
<dbReference type="Gene3D" id="2.130.10.10">
    <property type="entry name" value="YVTN repeat-like/Quinoprotein amine dehydrogenase"/>
    <property type="match status" value="1"/>
</dbReference>
<dbReference type="Proteomes" id="UP000198888">
    <property type="component" value="Unassembled WGS sequence"/>
</dbReference>
<protein>
    <submittedName>
        <fullName evidence="2">Uncharacterized conserved protein</fullName>
    </submittedName>
</protein>
<sequence>MHRREALGLGAVGLLGSGVVYGVATRSDDESGPTNPYEPLGSVDIDGTAEVVTSDDGRTAYVATTSGYATVDISDPENPTVLADIRDPLSDLSGGPLRDILDVDLSGDRLLVAGPAHDHDADLQAVLLVDVSDPADPTRLGVFETDSHIHNVFLDGDYAYLCGNDMARNPLVIVDVTDPTDLREVARWSILDARPDWEPVAPILRYLHDVWVHDGLAVLPYWDAGTWLVDVSEPTQPTLLSRIGPHEPADLGGLANSGVATEQQTLPGNAHYGSTDPTNSVLALGREAWAVDTDGEQGGPGGIELYDISESTAPQQLAAIEPPETPDATFDGTWTSAHNFELSTDRLYSSWYQGGVMIHDITDPADPSRIAAWRDPERLSFWTARQALDGESVVASSMGRHGSSPGLWIFPDRAGRQPDRPPLE</sequence>
<dbReference type="OrthoDB" id="134269at2157"/>
<keyword evidence="3" id="KW-1185">Reference proteome</keyword>
<evidence type="ECO:0000313" key="3">
    <source>
        <dbReference type="Proteomes" id="UP000198888"/>
    </source>
</evidence>
<gene>
    <name evidence="2" type="ORF">SAMN05444271_11065</name>
</gene>